<accession>A0A7J7N8V5</accession>
<name>A0A7J7N8V5_9MAGN</name>
<sequence>MCFTEILKGVIRSSWRELINTSHASHNCCALMTPLRLMFLSTSITIPLVTDGCLLVVSPPKPCFKHQYSFRGTAPLVLELSAW</sequence>
<evidence type="ECO:0000313" key="1">
    <source>
        <dbReference type="EMBL" id="KAF6163566.1"/>
    </source>
</evidence>
<organism evidence="1 2">
    <name type="scientific">Kingdonia uniflora</name>
    <dbReference type="NCBI Taxonomy" id="39325"/>
    <lineage>
        <taxon>Eukaryota</taxon>
        <taxon>Viridiplantae</taxon>
        <taxon>Streptophyta</taxon>
        <taxon>Embryophyta</taxon>
        <taxon>Tracheophyta</taxon>
        <taxon>Spermatophyta</taxon>
        <taxon>Magnoliopsida</taxon>
        <taxon>Ranunculales</taxon>
        <taxon>Circaeasteraceae</taxon>
        <taxon>Kingdonia</taxon>
    </lineage>
</organism>
<dbReference type="AlphaFoldDB" id="A0A7J7N8V5"/>
<keyword evidence="2" id="KW-1185">Reference proteome</keyword>
<reference evidence="1 2" key="1">
    <citation type="journal article" date="2020" name="IScience">
        <title>Genome Sequencing of the Endangered Kingdonia uniflora (Circaeasteraceae, Ranunculales) Reveals Potential Mechanisms of Evolutionary Specialization.</title>
        <authorList>
            <person name="Sun Y."/>
            <person name="Deng T."/>
            <person name="Zhang A."/>
            <person name="Moore M.J."/>
            <person name="Landis J.B."/>
            <person name="Lin N."/>
            <person name="Zhang H."/>
            <person name="Zhang X."/>
            <person name="Huang J."/>
            <person name="Zhang X."/>
            <person name="Sun H."/>
            <person name="Wang H."/>
        </authorList>
    </citation>
    <scope>NUCLEOTIDE SEQUENCE [LARGE SCALE GENOMIC DNA]</scope>
    <source>
        <strain evidence="1">TB1705</strain>
        <tissue evidence="1">Leaf</tissue>
    </source>
</reference>
<dbReference type="EMBL" id="JACGCM010000972">
    <property type="protein sequence ID" value="KAF6163566.1"/>
    <property type="molecule type" value="Genomic_DNA"/>
</dbReference>
<dbReference type="Proteomes" id="UP000541444">
    <property type="component" value="Unassembled WGS sequence"/>
</dbReference>
<comment type="caution">
    <text evidence="1">The sequence shown here is derived from an EMBL/GenBank/DDBJ whole genome shotgun (WGS) entry which is preliminary data.</text>
</comment>
<proteinExistence type="predicted"/>
<evidence type="ECO:0000313" key="2">
    <source>
        <dbReference type="Proteomes" id="UP000541444"/>
    </source>
</evidence>
<protein>
    <submittedName>
        <fullName evidence="1">Uncharacterized protein</fullName>
    </submittedName>
</protein>
<gene>
    <name evidence="1" type="ORF">GIB67_022131</name>
</gene>